<keyword evidence="2" id="KW-0175">Coiled coil</keyword>
<keyword evidence="1" id="KW-0862">Zinc</keyword>
<dbReference type="Gene3D" id="3.30.160.60">
    <property type="entry name" value="Classic Zinc Finger"/>
    <property type="match status" value="1"/>
</dbReference>
<evidence type="ECO:0000313" key="5">
    <source>
        <dbReference type="Proteomes" id="UP000007110"/>
    </source>
</evidence>
<feature type="coiled-coil region" evidence="2">
    <location>
        <begin position="173"/>
        <end position="204"/>
    </location>
</feature>
<reference evidence="5" key="1">
    <citation type="submission" date="2015-02" db="EMBL/GenBank/DDBJ databases">
        <title>Genome sequencing for Strongylocentrotus purpuratus.</title>
        <authorList>
            <person name="Murali S."/>
            <person name="Liu Y."/>
            <person name="Vee V."/>
            <person name="English A."/>
            <person name="Wang M."/>
            <person name="Skinner E."/>
            <person name="Han Y."/>
            <person name="Muzny D.M."/>
            <person name="Worley K.C."/>
            <person name="Gibbs R.A."/>
        </authorList>
    </citation>
    <scope>NUCLEOTIDE SEQUENCE</scope>
</reference>
<dbReference type="EnsemblMetazoa" id="XM_011684071">
    <property type="protein sequence ID" value="XP_011682373"/>
    <property type="gene ID" value="LOC105446802"/>
</dbReference>
<dbReference type="RefSeq" id="XP_011682373.2">
    <property type="nucleotide sequence ID" value="XM_011684071.2"/>
</dbReference>
<dbReference type="CDD" id="cd19757">
    <property type="entry name" value="Bbox1"/>
    <property type="match status" value="1"/>
</dbReference>
<sequence>MSLVDGVKNSQQFCEMCDTQSRAVHFCCDCGKNLCTACLELHSKWPPNLKHKVVGVEDIREGKVVLKKKVYCREQVHKSDGEKHVCTNVCTTCKKLICMRCSIYHDKKGHTVQDVGEYNTSFKKDIESLQALGKTKATTVKTHMACVDNQLKRVTDHIDKEKAKINKICEKAIIKIKERNVTLNKQLEAQKEELCQSLKNMKVADERLVTSIESASELASNSLKAPLEGDVVAIRDSLYGELKNVLDQDDPKKKPASDVANHAEELTFTPSSHPDQLSMGELRFIKCRPQWYMRTSKEDINAMAATKNGKVTLRFHSGSTVIISEAGKLLQTVFKDIHVHWLGFLSDGRCVVLDTVNNMSLYTSEYKKLGVTFNTLTDSEGGVSIFTVDSDDLIYVGYMKAQKIQVFSPSGGKAIREIQCDGYKPEQITSYGDSLIVGQGNNAIIRINRKGDVMHKVVGSSRHKLFACVTQGNSILIASVRHAELTLGLLNIDEYTSDLKHVKTLISEYKIIICEDHWYYLQHFHSGELCFCTADRFYIFHLSTTPVNS</sequence>
<dbReference type="PANTHER" id="PTHR25462">
    <property type="entry name" value="BONUS, ISOFORM C-RELATED"/>
    <property type="match status" value="1"/>
</dbReference>
<keyword evidence="5" id="KW-1185">Reference proteome</keyword>
<feature type="domain" description="B box-type" evidence="3">
    <location>
        <begin position="9"/>
        <end position="56"/>
    </location>
</feature>
<accession>A0A7M7HR25</accession>
<dbReference type="GO" id="GO:0061630">
    <property type="term" value="F:ubiquitin protein ligase activity"/>
    <property type="evidence" value="ECO:0000318"/>
    <property type="project" value="GO_Central"/>
</dbReference>
<evidence type="ECO:0000259" key="3">
    <source>
        <dbReference type="PROSITE" id="PS50119"/>
    </source>
</evidence>
<dbReference type="KEGG" id="spu:105446802"/>
<dbReference type="SUPFAM" id="SSF50969">
    <property type="entry name" value="YVTN repeat-like/Quinoprotein amine dehydrogenase"/>
    <property type="match status" value="1"/>
</dbReference>
<evidence type="ECO:0000256" key="1">
    <source>
        <dbReference type="PROSITE-ProRule" id="PRU00024"/>
    </source>
</evidence>
<proteinExistence type="predicted"/>
<evidence type="ECO:0000256" key="2">
    <source>
        <dbReference type="SAM" id="Coils"/>
    </source>
</evidence>
<dbReference type="PANTHER" id="PTHR25462:SF296">
    <property type="entry name" value="MEIOTIC P26, ISOFORM F"/>
    <property type="match status" value="1"/>
</dbReference>
<dbReference type="OrthoDB" id="6112893at2759"/>
<dbReference type="InterPro" id="IPR011042">
    <property type="entry name" value="6-blade_b-propeller_TolB-like"/>
</dbReference>
<dbReference type="PROSITE" id="PS50119">
    <property type="entry name" value="ZF_BBOX"/>
    <property type="match status" value="1"/>
</dbReference>
<dbReference type="Proteomes" id="UP000007110">
    <property type="component" value="Unassembled WGS sequence"/>
</dbReference>
<dbReference type="OMA" id="CDCGKNL"/>
<name>A0A7M7HR25_STRPU</name>
<dbReference type="InterPro" id="IPR011044">
    <property type="entry name" value="Quino_amine_DH_bsu"/>
</dbReference>
<dbReference type="Gene3D" id="2.120.10.30">
    <property type="entry name" value="TolB, C-terminal domain"/>
    <property type="match status" value="1"/>
</dbReference>
<dbReference type="GeneID" id="105446802"/>
<dbReference type="InParanoid" id="A0A7M7HR25"/>
<dbReference type="GO" id="GO:0005654">
    <property type="term" value="C:nucleoplasm"/>
    <property type="evidence" value="ECO:0000318"/>
    <property type="project" value="GO_Central"/>
</dbReference>
<dbReference type="SMART" id="SM00336">
    <property type="entry name" value="BBOX"/>
    <property type="match status" value="2"/>
</dbReference>
<dbReference type="InterPro" id="IPR000315">
    <property type="entry name" value="Znf_B-box"/>
</dbReference>
<organism evidence="4 5">
    <name type="scientific">Strongylocentrotus purpuratus</name>
    <name type="common">Purple sea urchin</name>
    <dbReference type="NCBI Taxonomy" id="7668"/>
    <lineage>
        <taxon>Eukaryota</taxon>
        <taxon>Metazoa</taxon>
        <taxon>Echinodermata</taxon>
        <taxon>Eleutherozoa</taxon>
        <taxon>Echinozoa</taxon>
        <taxon>Echinoidea</taxon>
        <taxon>Euechinoidea</taxon>
        <taxon>Echinacea</taxon>
        <taxon>Camarodonta</taxon>
        <taxon>Echinidea</taxon>
        <taxon>Strongylocentrotidae</taxon>
        <taxon>Strongylocentrotus</taxon>
    </lineage>
</organism>
<keyword evidence="1" id="KW-0863">Zinc-finger</keyword>
<protein>
    <recommendedName>
        <fullName evidence="3">B box-type domain-containing protein</fullName>
    </recommendedName>
</protein>
<dbReference type="AlphaFoldDB" id="A0A7M7HR25"/>
<dbReference type="GO" id="GO:0008270">
    <property type="term" value="F:zinc ion binding"/>
    <property type="evidence" value="ECO:0007669"/>
    <property type="project" value="UniProtKB-KW"/>
</dbReference>
<dbReference type="InterPro" id="IPR047153">
    <property type="entry name" value="TRIM45/56/19-like"/>
</dbReference>
<evidence type="ECO:0000313" key="4">
    <source>
        <dbReference type="EnsemblMetazoa" id="XP_011682373"/>
    </source>
</evidence>
<dbReference type="SUPFAM" id="SSF57845">
    <property type="entry name" value="B-box zinc-binding domain"/>
    <property type="match status" value="1"/>
</dbReference>
<dbReference type="FunCoup" id="A0A7M7HR25">
    <property type="interactions" value="18"/>
</dbReference>
<reference evidence="4" key="2">
    <citation type="submission" date="2021-01" db="UniProtKB">
        <authorList>
            <consortium name="EnsemblMetazoa"/>
        </authorList>
    </citation>
    <scope>IDENTIFICATION</scope>
</reference>
<keyword evidence="1" id="KW-0479">Metal-binding</keyword>